<dbReference type="PANTHER" id="PTHR10622:SF10">
    <property type="entry name" value="HET DOMAIN-CONTAINING PROTEIN"/>
    <property type="match status" value="1"/>
</dbReference>
<proteinExistence type="predicted"/>
<organism evidence="1 2">
    <name type="scientific">Pholiota conissans</name>
    <dbReference type="NCBI Taxonomy" id="109636"/>
    <lineage>
        <taxon>Eukaryota</taxon>
        <taxon>Fungi</taxon>
        <taxon>Dikarya</taxon>
        <taxon>Basidiomycota</taxon>
        <taxon>Agaricomycotina</taxon>
        <taxon>Agaricomycetes</taxon>
        <taxon>Agaricomycetidae</taxon>
        <taxon>Agaricales</taxon>
        <taxon>Agaricineae</taxon>
        <taxon>Strophariaceae</taxon>
        <taxon>Pholiota</taxon>
    </lineage>
</organism>
<dbReference type="PANTHER" id="PTHR10622">
    <property type="entry name" value="HET DOMAIN-CONTAINING PROTEIN"/>
    <property type="match status" value="1"/>
</dbReference>
<protein>
    <recommendedName>
        <fullName evidence="3">Heterokaryon incompatibility domain-containing protein</fullName>
    </recommendedName>
</protein>
<reference evidence="1" key="1">
    <citation type="submission" date="2020-11" db="EMBL/GenBank/DDBJ databases">
        <authorList>
            <consortium name="DOE Joint Genome Institute"/>
            <person name="Ahrendt S."/>
            <person name="Riley R."/>
            <person name="Andreopoulos W."/>
            <person name="Labutti K."/>
            <person name="Pangilinan J."/>
            <person name="Ruiz-Duenas F.J."/>
            <person name="Barrasa J.M."/>
            <person name="Sanchez-Garcia M."/>
            <person name="Camarero S."/>
            <person name="Miyauchi S."/>
            <person name="Serrano A."/>
            <person name="Linde D."/>
            <person name="Babiker R."/>
            <person name="Drula E."/>
            <person name="Ayuso-Fernandez I."/>
            <person name="Pacheco R."/>
            <person name="Padilla G."/>
            <person name="Ferreira P."/>
            <person name="Barriuso J."/>
            <person name="Kellner H."/>
            <person name="Castanera R."/>
            <person name="Alfaro M."/>
            <person name="Ramirez L."/>
            <person name="Pisabarro A.G."/>
            <person name="Kuo A."/>
            <person name="Tritt A."/>
            <person name="Lipzen A."/>
            <person name="He G."/>
            <person name="Yan M."/>
            <person name="Ng V."/>
            <person name="Cullen D."/>
            <person name="Martin F."/>
            <person name="Rosso M.-N."/>
            <person name="Henrissat B."/>
            <person name="Hibbett D."/>
            <person name="Martinez A.T."/>
            <person name="Grigoriev I.V."/>
        </authorList>
    </citation>
    <scope>NUCLEOTIDE SEQUENCE</scope>
    <source>
        <strain evidence="1">CIRM-BRFM 674</strain>
    </source>
</reference>
<dbReference type="OrthoDB" id="674604at2759"/>
<keyword evidence="2" id="KW-1185">Reference proteome</keyword>
<dbReference type="Proteomes" id="UP000807469">
    <property type="component" value="Unassembled WGS sequence"/>
</dbReference>
<accession>A0A9P5Z000</accession>
<evidence type="ECO:0008006" key="3">
    <source>
        <dbReference type="Google" id="ProtNLM"/>
    </source>
</evidence>
<dbReference type="AlphaFoldDB" id="A0A9P5Z000"/>
<gene>
    <name evidence="1" type="ORF">BDN70DRAFT_946478</name>
</gene>
<name>A0A9P5Z000_9AGAR</name>
<dbReference type="EMBL" id="MU155255">
    <property type="protein sequence ID" value="KAF9477629.1"/>
    <property type="molecule type" value="Genomic_DNA"/>
</dbReference>
<comment type="caution">
    <text evidence="1">The sequence shown here is derived from an EMBL/GenBank/DDBJ whole genome shotgun (WGS) entry which is preliminary data.</text>
</comment>
<feature type="non-terminal residue" evidence="1">
    <location>
        <position position="177"/>
    </location>
</feature>
<sequence>MDTVCIDKSSSSELDESIRSMYKWYNRSSVCITYLGETTSLSDMANDPWFTRGWTLQEPLAPEIVKFYRRDWNQLSTECLNDKDNVGIQQCIERATFITKEELESGSIYNLPISRRMQWAAKRQVTRGEDIAYSLMGIFNISIPIAYGEGTLGAFSRLVKEIINTTKHGVLDIFNWG</sequence>
<evidence type="ECO:0000313" key="1">
    <source>
        <dbReference type="EMBL" id="KAF9477629.1"/>
    </source>
</evidence>
<evidence type="ECO:0000313" key="2">
    <source>
        <dbReference type="Proteomes" id="UP000807469"/>
    </source>
</evidence>